<proteinExistence type="predicted"/>
<evidence type="ECO:0000313" key="1">
    <source>
        <dbReference type="EMBL" id="AEZ50394.1"/>
    </source>
</evidence>
<dbReference type="EMBL" id="JN654439">
    <property type="protein sequence ID" value="AEZ50394.1"/>
    <property type="molecule type" value="Genomic_DNA"/>
</dbReference>
<dbReference type="RefSeq" id="YP_006907774.1">
    <property type="nucleotide sequence ID" value="NC_018857.1"/>
</dbReference>
<dbReference type="Proteomes" id="UP000006287">
    <property type="component" value="Segment"/>
</dbReference>
<name>J9PV21_9CAUD</name>
<keyword evidence="2" id="KW-1185">Reference proteome</keyword>
<sequence>MGVSIAEPVEGVLVNKQRIANQGIRKIEVTFTDKGDVQAVFVERDPKNCSWSEDLKLDAWKLI</sequence>
<organism evidence="1 2">
    <name type="scientific">Bacillus phage BPS13</name>
    <dbReference type="NCBI Taxonomy" id="1136731"/>
    <lineage>
        <taxon>Viruses</taxon>
        <taxon>Duplodnaviria</taxon>
        <taxon>Heunggongvirae</taxon>
        <taxon>Uroviricota</taxon>
        <taxon>Caudoviricetes</taxon>
        <taxon>Herelleviridae</taxon>
        <taxon>Bastillevirinae</taxon>
        <taxon>Wphvirus</taxon>
        <taxon>Wphvirus BPS13</taxon>
    </lineage>
</organism>
<protein>
    <submittedName>
        <fullName evidence="1">Uncharacterized protein</fullName>
    </submittedName>
</protein>
<evidence type="ECO:0000313" key="2">
    <source>
        <dbReference type="Proteomes" id="UP000006287"/>
    </source>
</evidence>
<reference evidence="1 2" key="1">
    <citation type="journal article" date="2012" name="FEMS Microbiol. Lett.">
        <title>Characterization of an endolysin, LysBPS13, from a Bacillus cereus bacteriophage.</title>
        <authorList>
            <person name="Park J."/>
            <person name="Yun J."/>
            <person name="Lim J.A."/>
            <person name="Kang D.H."/>
            <person name="Ryu S."/>
        </authorList>
    </citation>
    <scope>NUCLEOTIDE SEQUENCE [LARGE SCALE GENOMIC DNA]</scope>
</reference>
<gene>
    <name evidence="1" type="ORF">BPS13_0215</name>
</gene>
<accession>J9PV21</accession>
<dbReference type="KEGG" id="vg:13827910"/>
<dbReference type="GeneID" id="13827910"/>